<dbReference type="EMBL" id="DACRBY010000001">
    <property type="protein sequence ID" value="HAS8538406.1"/>
    <property type="molecule type" value="Genomic_DNA"/>
</dbReference>
<organism evidence="1">
    <name type="scientific">Vibrio vulnificus</name>
    <dbReference type="NCBI Taxonomy" id="672"/>
    <lineage>
        <taxon>Bacteria</taxon>
        <taxon>Pseudomonadati</taxon>
        <taxon>Pseudomonadota</taxon>
        <taxon>Gammaproteobacteria</taxon>
        <taxon>Vibrionales</taxon>
        <taxon>Vibrionaceae</taxon>
        <taxon>Vibrio</taxon>
    </lineage>
</organism>
<name>A0A8H9K5N2_VIBVL</name>
<gene>
    <name evidence="1" type="ORF">I7730_01150</name>
</gene>
<dbReference type="AlphaFoldDB" id="A0A8H9K5N2"/>
<evidence type="ECO:0000313" key="1">
    <source>
        <dbReference type="EMBL" id="HAS8538406.1"/>
    </source>
</evidence>
<reference evidence="1" key="1">
    <citation type="journal article" date="2018" name="Genome Biol.">
        <title>SKESA: strategic k-mer extension for scrupulous assemblies.</title>
        <authorList>
            <person name="Souvorov A."/>
            <person name="Agarwala R."/>
            <person name="Lipman D.J."/>
        </authorList>
    </citation>
    <scope>NUCLEOTIDE SEQUENCE</scope>
    <source>
        <strain evidence="1">BCW_3452</strain>
    </source>
</reference>
<accession>A0A8H9K5N2</accession>
<comment type="caution">
    <text evidence="1">The sequence shown here is derived from an EMBL/GenBank/DDBJ whole genome shotgun (WGS) entry which is preliminary data.</text>
</comment>
<reference evidence="1" key="2">
    <citation type="submission" date="2019-01" db="EMBL/GenBank/DDBJ databases">
        <authorList>
            <consortium name="NCBI Pathogen Detection Project"/>
        </authorList>
    </citation>
    <scope>NUCLEOTIDE SEQUENCE</scope>
    <source>
        <strain evidence="1">BCW_3452</strain>
    </source>
</reference>
<proteinExistence type="predicted"/>
<dbReference type="Proteomes" id="UP000863257">
    <property type="component" value="Unassembled WGS sequence"/>
</dbReference>
<protein>
    <submittedName>
        <fullName evidence="1">Uncharacterized protein</fullName>
    </submittedName>
</protein>
<sequence length="169" mass="19028">MFVSIVNEKSLDDLKSKLDSLNKPYQLGKSGDQTIISVSSLKAQHYVDHFGGQHNEAFCFETDLLVDEQVICSLSEHSGIYRALNGIFNSSRMITNSMIEHDFYIDSFAEAVCQCLDTHCSPEIIDLSCSSRLIRGIQYMGLHLQFEIFTTPHGAEMVVTLSDKVQELR</sequence>